<dbReference type="InterPro" id="IPR032466">
    <property type="entry name" value="Metal_Hydrolase"/>
</dbReference>
<dbReference type="EC" id="3.5.3.13" evidence="7"/>
<dbReference type="Proteomes" id="UP000305888">
    <property type="component" value="Chromosome"/>
</dbReference>
<dbReference type="GO" id="GO:0019239">
    <property type="term" value="F:deaminase activity"/>
    <property type="evidence" value="ECO:0007669"/>
    <property type="project" value="TreeGrafter"/>
</dbReference>
<evidence type="ECO:0000259" key="6">
    <source>
        <dbReference type="Pfam" id="PF22429"/>
    </source>
</evidence>
<dbReference type="RefSeq" id="WP_138575652.1">
    <property type="nucleotide sequence ID" value="NZ_CP040818.1"/>
</dbReference>
<organism evidence="7 8">
    <name type="scientific">Paroceanicella profunda</name>
    <dbReference type="NCBI Taxonomy" id="2579971"/>
    <lineage>
        <taxon>Bacteria</taxon>
        <taxon>Pseudomonadati</taxon>
        <taxon>Pseudomonadota</taxon>
        <taxon>Alphaproteobacteria</taxon>
        <taxon>Rhodobacterales</taxon>
        <taxon>Paracoccaceae</taxon>
        <taxon>Paroceanicella</taxon>
    </lineage>
</organism>
<keyword evidence="3 7" id="KW-0378">Hydrolase</keyword>
<dbReference type="SUPFAM" id="SSF51556">
    <property type="entry name" value="Metallo-dependent hydrolases"/>
    <property type="match status" value="1"/>
</dbReference>
<dbReference type="Gene3D" id="3.20.20.140">
    <property type="entry name" value="Metal-dependent hydrolases"/>
    <property type="match status" value="1"/>
</dbReference>
<keyword evidence="8" id="KW-1185">Reference proteome</keyword>
<dbReference type="PANTHER" id="PTHR11271:SF48">
    <property type="entry name" value="AMIDOHYDROLASE-RELATED DOMAIN-CONTAINING PROTEIN"/>
    <property type="match status" value="1"/>
</dbReference>
<evidence type="ECO:0000256" key="1">
    <source>
        <dbReference type="ARBA" id="ARBA00001947"/>
    </source>
</evidence>
<dbReference type="Pfam" id="PF01979">
    <property type="entry name" value="Amidohydro_1"/>
    <property type="match status" value="1"/>
</dbReference>
<dbReference type="InterPro" id="IPR055156">
    <property type="entry name" value="HutF-like_N"/>
</dbReference>
<sequence>MTHSTTLITGTHALLPGGWARDVALDVNPDGTIAAVRTGVEGAPPRILLPAPSNLHSHTFQRAMAGMTEARAPGRDSFWTWRVLMYRFLDLLSPEQIGAIAAMAFVEMQEAGFAAVAEFHYLHHQPGGTPYDDIAETSRRIFAAARDTGIGLTHLPVLYSHGGAGAQPLEGGQKRFGNDMERFSRLMMALDLEGMPGDTRIGVAPHSLRAVTPDVFAHLSSPGPIHIHAAEQEREVEEIEAWLGARPVQWLLDNAGLSERWCLIHCTQMRPEETEALARSGAVAGLCPVTEANLGDGIFDGPRFLAAGGALGLGSDSNIRISLGQELRALEYSQRLRDRARNVMAPAGGGSVGETLFLRACAGSARALDREAGALAPGRLADVMALDAGALALAGLTPQQFLDGWIFAAPDTSVADLWSAGRHCVVAGRHVARTQVEHDYRAAITALTGAL</sequence>
<dbReference type="GO" id="GO:0046872">
    <property type="term" value="F:metal ion binding"/>
    <property type="evidence" value="ECO:0007669"/>
    <property type="project" value="UniProtKB-KW"/>
</dbReference>
<dbReference type="PANTHER" id="PTHR11271">
    <property type="entry name" value="GUANINE DEAMINASE"/>
    <property type="match status" value="1"/>
</dbReference>
<accession>A0A5B8FV90</accession>
<dbReference type="Gene3D" id="2.30.40.10">
    <property type="entry name" value="Urease, subunit C, domain 1"/>
    <property type="match status" value="1"/>
</dbReference>
<keyword evidence="4" id="KW-0862">Zinc</keyword>
<dbReference type="InterPro" id="IPR051607">
    <property type="entry name" value="Metallo-dep_hydrolases"/>
</dbReference>
<name>A0A5B8FV90_9RHOB</name>
<dbReference type="KEGG" id="ppru:FDP22_05340"/>
<feature type="domain" description="Amidohydrolase-related" evidence="5">
    <location>
        <begin position="47"/>
        <end position="422"/>
    </location>
</feature>
<evidence type="ECO:0000259" key="5">
    <source>
        <dbReference type="Pfam" id="PF01979"/>
    </source>
</evidence>
<dbReference type="NCBIfam" id="NF006684">
    <property type="entry name" value="PRK09229.1-5"/>
    <property type="match status" value="1"/>
</dbReference>
<evidence type="ECO:0000313" key="7">
    <source>
        <dbReference type="EMBL" id="QDL91254.1"/>
    </source>
</evidence>
<dbReference type="AlphaFoldDB" id="A0A5B8FV90"/>
<reference evidence="7 8" key="1">
    <citation type="submission" date="2019-06" db="EMBL/GenBank/DDBJ databases">
        <title>Genome sequence of Rhodobacteraceae bacterium D4M1.</title>
        <authorList>
            <person name="Cao J."/>
        </authorList>
    </citation>
    <scope>NUCLEOTIDE SEQUENCE [LARGE SCALE GENOMIC DNA]</scope>
    <source>
        <strain evidence="7 8">D4M1</strain>
    </source>
</reference>
<dbReference type="Pfam" id="PF22429">
    <property type="entry name" value="HutF_N"/>
    <property type="match status" value="1"/>
</dbReference>
<dbReference type="EMBL" id="CP040818">
    <property type="protein sequence ID" value="QDL91254.1"/>
    <property type="molecule type" value="Genomic_DNA"/>
</dbReference>
<evidence type="ECO:0000313" key="8">
    <source>
        <dbReference type="Proteomes" id="UP000305888"/>
    </source>
</evidence>
<gene>
    <name evidence="7" type="ORF">FDP22_05340</name>
</gene>
<dbReference type="GO" id="GO:0005829">
    <property type="term" value="C:cytosol"/>
    <property type="evidence" value="ECO:0007669"/>
    <property type="project" value="TreeGrafter"/>
</dbReference>
<dbReference type="GO" id="GO:0050416">
    <property type="term" value="F:formimidoylglutamate deiminase activity"/>
    <property type="evidence" value="ECO:0007669"/>
    <property type="project" value="UniProtKB-EC"/>
</dbReference>
<evidence type="ECO:0000256" key="3">
    <source>
        <dbReference type="ARBA" id="ARBA00022801"/>
    </source>
</evidence>
<protein>
    <submittedName>
        <fullName evidence="7">Formimidoylglutamate deiminase</fullName>
        <ecNumber evidence="7">3.5.3.13</ecNumber>
    </submittedName>
</protein>
<proteinExistence type="predicted"/>
<keyword evidence="2" id="KW-0479">Metal-binding</keyword>
<dbReference type="InterPro" id="IPR006680">
    <property type="entry name" value="Amidohydro-rel"/>
</dbReference>
<dbReference type="NCBIfam" id="TIGR02022">
    <property type="entry name" value="hutF"/>
    <property type="match status" value="1"/>
</dbReference>
<feature type="domain" description="Formimidoylglutamate deiminase N-terminal" evidence="6">
    <location>
        <begin position="7"/>
        <end position="43"/>
    </location>
</feature>
<comment type="cofactor">
    <cofactor evidence="1">
        <name>Zn(2+)</name>
        <dbReference type="ChEBI" id="CHEBI:29105"/>
    </cofactor>
</comment>
<evidence type="ECO:0000256" key="2">
    <source>
        <dbReference type="ARBA" id="ARBA00022723"/>
    </source>
</evidence>
<dbReference type="InterPro" id="IPR010252">
    <property type="entry name" value="HutF"/>
</dbReference>
<dbReference type="InterPro" id="IPR011059">
    <property type="entry name" value="Metal-dep_hydrolase_composite"/>
</dbReference>
<evidence type="ECO:0000256" key="4">
    <source>
        <dbReference type="ARBA" id="ARBA00022833"/>
    </source>
</evidence>
<dbReference type="OrthoDB" id="9796020at2"/>